<dbReference type="PROSITE" id="PS00108">
    <property type="entry name" value="PROTEIN_KINASE_ST"/>
    <property type="match status" value="1"/>
</dbReference>
<dbReference type="Gene3D" id="3.30.200.20">
    <property type="entry name" value="Phosphorylase Kinase, domain 1"/>
    <property type="match status" value="1"/>
</dbReference>
<feature type="transmembrane region" description="Helical" evidence="17">
    <location>
        <begin position="275"/>
        <end position="299"/>
    </location>
</feature>
<dbReference type="AlphaFoldDB" id="A0A218WIZ6"/>
<evidence type="ECO:0000256" key="7">
    <source>
        <dbReference type="ARBA" id="ARBA00022777"/>
    </source>
</evidence>
<evidence type="ECO:0000256" key="10">
    <source>
        <dbReference type="ARBA" id="ARBA00023136"/>
    </source>
</evidence>
<dbReference type="PANTHER" id="PTHR46008:SF62">
    <property type="entry name" value="PROTEIN KINASE DOMAIN-CONTAINING PROTEIN"/>
    <property type="match status" value="1"/>
</dbReference>
<accession>A0A218WIZ6</accession>
<comment type="catalytic activity">
    <reaction evidence="13">
        <text>L-threonyl-[protein] + ATP = O-phospho-L-threonyl-[protein] + ADP + H(+)</text>
        <dbReference type="Rhea" id="RHEA:46608"/>
        <dbReference type="Rhea" id="RHEA-COMP:11060"/>
        <dbReference type="Rhea" id="RHEA-COMP:11605"/>
        <dbReference type="ChEBI" id="CHEBI:15378"/>
        <dbReference type="ChEBI" id="CHEBI:30013"/>
        <dbReference type="ChEBI" id="CHEBI:30616"/>
        <dbReference type="ChEBI" id="CHEBI:61977"/>
        <dbReference type="ChEBI" id="CHEBI:456216"/>
    </reaction>
</comment>
<organism evidence="20 21">
    <name type="scientific">Punica granatum</name>
    <name type="common">Pomegranate</name>
    <dbReference type="NCBI Taxonomy" id="22663"/>
    <lineage>
        <taxon>Eukaryota</taxon>
        <taxon>Viridiplantae</taxon>
        <taxon>Streptophyta</taxon>
        <taxon>Embryophyta</taxon>
        <taxon>Tracheophyta</taxon>
        <taxon>Spermatophyta</taxon>
        <taxon>Magnoliopsida</taxon>
        <taxon>eudicotyledons</taxon>
        <taxon>Gunneridae</taxon>
        <taxon>Pentapetalae</taxon>
        <taxon>rosids</taxon>
        <taxon>malvids</taxon>
        <taxon>Myrtales</taxon>
        <taxon>Lythraceae</taxon>
        <taxon>Punica</taxon>
    </lineage>
</organism>
<keyword evidence="4 17" id="KW-0812">Transmembrane</keyword>
<evidence type="ECO:0000256" key="12">
    <source>
        <dbReference type="ARBA" id="ARBA00047558"/>
    </source>
</evidence>
<evidence type="ECO:0000259" key="19">
    <source>
        <dbReference type="PROSITE" id="PS50011"/>
    </source>
</evidence>
<comment type="subcellular location">
    <subcellularLocation>
        <location evidence="1">Membrane</location>
        <topology evidence="1">Single-pass membrane protein</topology>
    </subcellularLocation>
</comment>
<evidence type="ECO:0000313" key="20">
    <source>
        <dbReference type="EMBL" id="OWM72523.1"/>
    </source>
</evidence>
<reference evidence="21" key="1">
    <citation type="journal article" date="2017" name="Plant J.">
        <title>The pomegranate (Punica granatum L.) genome and the genomics of punicalagin biosynthesis.</title>
        <authorList>
            <person name="Qin G."/>
            <person name="Xu C."/>
            <person name="Ming R."/>
            <person name="Tang H."/>
            <person name="Guyot R."/>
            <person name="Kramer E.M."/>
            <person name="Hu Y."/>
            <person name="Yi X."/>
            <person name="Qi Y."/>
            <person name="Xu X."/>
            <person name="Gao Z."/>
            <person name="Pan H."/>
            <person name="Jian J."/>
            <person name="Tian Y."/>
            <person name="Yue Z."/>
            <person name="Xu Y."/>
        </authorList>
    </citation>
    <scope>NUCLEOTIDE SEQUENCE [LARGE SCALE GENOMIC DNA]</scope>
    <source>
        <strain evidence="21">cv. Dabenzi</strain>
    </source>
</reference>
<sequence length="713" mass="78470">MISHQWVIPLTILTLVFVLRAEAQTSSIKCNPTVRTCGYGKSATRVSYPFGFSSGCPIPLSCNFTTKTNSSVRIGEFKVLNVTRSSLLVELPVDCNRPIDSISSLFGQHYAPAWSNGLLLQHCSKSLNGCLIPTSFVEGRFDGVHNCSSRSSRNVSCFSQEKRNAEELLGHDVLKTTGCKFLFSSIAAVGPDKNSLEFQALELRWWLREPCESLCSLNASCRKVELSGGRVGHQCQCDDGFEGDGFIAGDGCRRETSDCVASSYFSGRCGGKTRVAVLIGGLVAGASLMAGVAAICYCIRRHTNSLKSRKSARRLLCEAAGNKTVPLFTYKDIEKATSGFSEKQRLGTGAYGTVYAGKLHNYEWVAIKKIRNRDTDTIDQVMNEIKLLSSVSHPNLVRLLGCCIEKDEQILVYEFMPYGTLSQHLQKERGNGLPWTIRLTIASETAHAIAYLHSAMNPPIYHRDIKSSNILLDINYNSKVADFGLSRLGMTETELSHISTAPQGTPGYLDPQYHQNFHLSDKSDVYSFGVVLVEIITALKVVDFSRPHSEINLAALAIDRIGRGCVDEIIDPFLEPHRDAWTLSSIHKVAELAFRCLAFHRDMRPSMMEVAEELEHIRLSGWAPMDENMCLESSVASFSSSPYNGSEKSFGGLSMKKAAVGVGSQRLLIPQRLADCLSSVEEVKDRSPVSVQDPWLSEQSSPSTNSLLNNVVQ</sequence>
<proteinExistence type="predicted"/>
<dbReference type="InterPro" id="IPR017441">
    <property type="entry name" value="Protein_kinase_ATP_BS"/>
</dbReference>
<keyword evidence="7" id="KW-0418">Kinase</keyword>
<feature type="domain" description="Protein kinase" evidence="19">
    <location>
        <begin position="340"/>
        <end position="619"/>
    </location>
</feature>
<dbReference type="Gene3D" id="1.10.510.10">
    <property type="entry name" value="Transferase(Phosphotransferase) domain 1"/>
    <property type="match status" value="1"/>
</dbReference>
<dbReference type="SUPFAM" id="SSF56112">
    <property type="entry name" value="Protein kinase-like (PK-like)"/>
    <property type="match status" value="1"/>
</dbReference>
<keyword evidence="6 15" id="KW-0547">Nucleotide-binding</keyword>
<keyword evidence="9 17" id="KW-1133">Transmembrane helix</keyword>
<feature type="chain" id="PRO_5012420011" description="Protein kinase domain-containing protein" evidence="18">
    <location>
        <begin position="24"/>
        <end position="713"/>
    </location>
</feature>
<evidence type="ECO:0000256" key="6">
    <source>
        <dbReference type="ARBA" id="ARBA00022741"/>
    </source>
</evidence>
<evidence type="ECO:0000256" key="8">
    <source>
        <dbReference type="ARBA" id="ARBA00022840"/>
    </source>
</evidence>
<evidence type="ECO:0000256" key="14">
    <source>
        <dbReference type="ARBA" id="ARBA00056804"/>
    </source>
</evidence>
<dbReference type="InterPro" id="IPR011009">
    <property type="entry name" value="Kinase-like_dom_sf"/>
</dbReference>
<dbReference type="GO" id="GO:0004674">
    <property type="term" value="F:protein serine/threonine kinase activity"/>
    <property type="evidence" value="ECO:0007669"/>
    <property type="project" value="UniProtKB-KW"/>
</dbReference>
<evidence type="ECO:0000256" key="18">
    <source>
        <dbReference type="SAM" id="SignalP"/>
    </source>
</evidence>
<dbReference type="EMBL" id="MTKT01004280">
    <property type="protein sequence ID" value="OWM72523.1"/>
    <property type="molecule type" value="Genomic_DNA"/>
</dbReference>
<feature type="signal peptide" evidence="18">
    <location>
        <begin position="1"/>
        <end position="23"/>
    </location>
</feature>
<keyword evidence="11" id="KW-0325">Glycoprotein</keyword>
<evidence type="ECO:0000256" key="3">
    <source>
        <dbReference type="ARBA" id="ARBA00022679"/>
    </source>
</evidence>
<dbReference type="InterPro" id="IPR008271">
    <property type="entry name" value="Ser/Thr_kinase_AS"/>
</dbReference>
<evidence type="ECO:0000256" key="13">
    <source>
        <dbReference type="ARBA" id="ARBA00047951"/>
    </source>
</evidence>
<dbReference type="InterPro" id="IPR000719">
    <property type="entry name" value="Prot_kinase_dom"/>
</dbReference>
<comment type="function">
    <text evidence="14">Serine/threonine-protein kinase that may function as a signaling receptor of extracellular matrix component.</text>
</comment>
<dbReference type="FunFam" id="3.30.200.20:FF:000481">
    <property type="entry name" value="Wall-associated receptor kinase-like 14"/>
    <property type="match status" value="1"/>
</dbReference>
<evidence type="ECO:0000256" key="9">
    <source>
        <dbReference type="ARBA" id="ARBA00022989"/>
    </source>
</evidence>
<evidence type="ECO:0000313" key="21">
    <source>
        <dbReference type="Proteomes" id="UP000197138"/>
    </source>
</evidence>
<dbReference type="Pfam" id="PF00069">
    <property type="entry name" value="Pkinase"/>
    <property type="match status" value="1"/>
</dbReference>
<dbReference type="GO" id="GO:0005524">
    <property type="term" value="F:ATP binding"/>
    <property type="evidence" value="ECO:0007669"/>
    <property type="project" value="UniProtKB-UniRule"/>
</dbReference>
<comment type="caution">
    <text evidence="20">The sequence shown here is derived from an EMBL/GenBank/DDBJ whole genome shotgun (WGS) entry which is preliminary data.</text>
</comment>
<evidence type="ECO:0000256" key="16">
    <source>
        <dbReference type="SAM" id="MobiDB-lite"/>
    </source>
</evidence>
<feature type="binding site" evidence="15">
    <location>
        <position position="369"/>
    </location>
    <ligand>
        <name>ATP</name>
        <dbReference type="ChEBI" id="CHEBI:30616"/>
    </ligand>
</feature>
<evidence type="ECO:0000256" key="4">
    <source>
        <dbReference type="ARBA" id="ARBA00022692"/>
    </source>
</evidence>
<dbReference type="PANTHER" id="PTHR46008">
    <property type="entry name" value="LEAF RUST 10 DISEASE-RESISTANCE LOCUS RECEPTOR-LIKE PROTEIN KINASE-LIKE 1.4"/>
    <property type="match status" value="1"/>
</dbReference>
<keyword evidence="3" id="KW-0808">Transferase</keyword>
<dbReference type="GO" id="GO:0005886">
    <property type="term" value="C:plasma membrane"/>
    <property type="evidence" value="ECO:0007669"/>
    <property type="project" value="UniProtKB-ARBA"/>
</dbReference>
<feature type="compositionally biased region" description="Polar residues" evidence="16">
    <location>
        <begin position="697"/>
        <end position="713"/>
    </location>
</feature>
<dbReference type="PROSITE" id="PS50011">
    <property type="entry name" value="PROTEIN_KINASE_DOM"/>
    <property type="match status" value="1"/>
</dbReference>
<evidence type="ECO:0000256" key="11">
    <source>
        <dbReference type="ARBA" id="ARBA00023180"/>
    </source>
</evidence>
<protein>
    <recommendedName>
        <fullName evidence="19">Protein kinase domain-containing protein</fullName>
    </recommendedName>
</protein>
<keyword evidence="5 18" id="KW-0732">Signal</keyword>
<feature type="region of interest" description="Disordered" evidence="16">
    <location>
        <begin position="685"/>
        <end position="713"/>
    </location>
</feature>
<dbReference type="FunFam" id="1.10.510.10:FF:000161">
    <property type="entry name" value="Wall-associated receptor kinase-like 20"/>
    <property type="match status" value="1"/>
</dbReference>
<comment type="catalytic activity">
    <reaction evidence="12">
        <text>L-seryl-[protein] + ATP = O-phospho-L-seryl-[protein] + ADP + H(+)</text>
        <dbReference type="Rhea" id="RHEA:17989"/>
        <dbReference type="Rhea" id="RHEA-COMP:9863"/>
        <dbReference type="Rhea" id="RHEA-COMP:11604"/>
        <dbReference type="ChEBI" id="CHEBI:15378"/>
        <dbReference type="ChEBI" id="CHEBI:29999"/>
        <dbReference type="ChEBI" id="CHEBI:30616"/>
        <dbReference type="ChEBI" id="CHEBI:83421"/>
        <dbReference type="ChEBI" id="CHEBI:456216"/>
    </reaction>
</comment>
<evidence type="ECO:0000256" key="1">
    <source>
        <dbReference type="ARBA" id="ARBA00004167"/>
    </source>
</evidence>
<dbReference type="PROSITE" id="PS00107">
    <property type="entry name" value="PROTEIN_KINASE_ATP"/>
    <property type="match status" value="1"/>
</dbReference>
<evidence type="ECO:0000256" key="17">
    <source>
        <dbReference type="SAM" id="Phobius"/>
    </source>
</evidence>
<keyword evidence="2" id="KW-0723">Serine/threonine-protein kinase</keyword>
<evidence type="ECO:0000256" key="5">
    <source>
        <dbReference type="ARBA" id="ARBA00022729"/>
    </source>
</evidence>
<name>A0A218WIZ6_PUNGR</name>
<dbReference type="SMART" id="SM00220">
    <property type="entry name" value="S_TKc"/>
    <property type="match status" value="1"/>
</dbReference>
<evidence type="ECO:0000256" key="2">
    <source>
        <dbReference type="ARBA" id="ARBA00022527"/>
    </source>
</evidence>
<dbReference type="Proteomes" id="UP000197138">
    <property type="component" value="Unassembled WGS sequence"/>
</dbReference>
<evidence type="ECO:0000256" key="15">
    <source>
        <dbReference type="PROSITE-ProRule" id="PRU10141"/>
    </source>
</evidence>
<keyword evidence="10 17" id="KW-0472">Membrane</keyword>
<keyword evidence="8 15" id="KW-0067">ATP-binding</keyword>
<gene>
    <name evidence="20" type="ORF">CDL15_Pgr018376</name>
</gene>